<gene>
    <name evidence="1" type="ORF">HPB50_010713</name>
</gene>
<accession>A0ACB7SIH6</accession>
<evidence type="ECO:0000313" key="1">
    <source>
        <dbReference type="EMBL" id="KAH6932947.1"/>
    </source>
</evidence>
<organism evidence="1 2">
    <name type="scientific">Hyalomma asiaticum</name>
    <name type="common">Tick</name>
    <dbReference type="NCBI Taxonomy" id="266040"/>
    <lineage>
        <taxon>Eukaryota</taxon>
        <taxon>Metazoa</taxon>
        <taxon>Ecdysozoa</taxon>
        <taxon>Arthropoda</taxon>
        <taxon>Chelicerata</taxon>
        <taxon>Arachnida</taxon>
        <taxon>Acari</taxon>
        <taxon>Parasitiformes</taxon>
        <taxon>Ixodida</taxon>
        <taxon>Ixodoidea</taxon>
        <taxon>Ixodidae</taxon>
        <taxon>Hyalomminae</taxon>
        <taxon>Hyalomma</taxon>
    </lineage>
</organism>
<evidence type="ECO:0000313" key="2">
    <source>
        <dbReference type="Proteomes" id="UP000821845"/>
    </source>
</evidence>
<name>A0ACB7SIH6_HYAAI</name>
<dbReference type="Proteomes" id="UP000821845">
    <property type="component" value="Chromosome 4"/>
</dbReference>
<keyword evidence="2" id="KW-1185">Reference proteome</keyword>
<sequence length="127" mass="14087">MGAASDALNESIDRGDRRSAAEEIPRIANGEKRDPKKMRPRNRPRRSSQYASSLFPGGEQDEADRDCRVRVSQTRRTRSCAVSKRNETWQNPSTTHSCPQYGLNPASRPLASMTSVLFGVVVHETAG</sequence>
<comment type="caution">
    <text evidence="1">The sequence shown here is derived from an EMBL/GenBank/DDBJ whole genome shotgun (WGS) entry which is preliminary data.</text>
</comment>
<proteinExistence type="predicted"/>
<dbReference type="EMBL" id="CM023484">
    <property type="protein sequence ID" value="KAH6932947.1"/>
    <property type="molecule type" value="Genomic_DNA"/>
</dbReference>
<protein>
    <submittedName>
        <fullName evidence="1">Uncharacterized protein</fullName>
    </submittedName>
</protein>
<reference evidence="1" key="1">
    <citation type="submission" date="2020-05" db="EMBL/GenBank/DDBJ databases">
        <title>Large-scale comparative analyses of tick genomes elucidate their genetic diversity and vector capacities.</title>
        <authorList>
            <person name="Jia N."/>
            <person name="Wang J."/>
            <person name="Shi W."/>
            <person name="Du L."/>
            <person name="Sun Y."/>
            <person name="Zhan W."/>
            <person name="Jiang J."/>
            <person name="Wang Q."/>
            <person name="Zhang B."/>
            <person name="Ji P."/>
            <person name="Sakyi L.B."/>
            <person name="Cui X."/>
            <person name="Yuan T."/>
            <person name="Jiang B."/>
            <person name="Yang W."/>
            <person name="Lam T.T.-Y."/>
            <person name="Chang Q."/>
            <person name="Ding S."/>
            <person name="Wang X."/>
            <person name="Zhu J."/>
            <person name="Ruan X."/>
            <person name="Zhao L."/>
            <person name="Wei J."/>
            <person name="Que T."/>
            <person name="Du C."/>
            <person name="Cheng J."/>
            <person name="Dai P."/>
            <person name="Han X."/>
            <person name="Huang E."/>
            <person name="Gao Y."/>
            <person name="Liu J."/>
            <person name="Shao H."/>
            <person name="Ye R."/>
            <person name="Li L."/>
            <person name="Wei W."/>
            <person name="Wang X."/>
            <person name="Wang C."/>
            <person name="Yang T."/>
            <person name="Huo Q."/>
            <person name="Li W."/>
            <person name="Guo W."/>
            <person name="Chen H."/>
            <person name="Zhou L."/>
            <person name="Ni X."/>
            <person name="Tian J."/>
            <person name="Zhou Y."/>
            <person name="Sheng Y."/>
            <person name="Liu T."/>
            <person name="Pan Y."/>
            <person name="Xia L."/>
            <person name="Li J."/>
            <person name="Zhao F."/>
            <person name="Cao W."/>
        </authorList>
    </citation>
    <scope>NUCLEOTIDE SEQUENCE</scope>
    <source>
        <strain evidence="1">Hyas-2018</strain>
    </source>
</reference>